<dbReference type="Gene3D" id="1.20.1560.10">
    <property type="entry name" value="ABC transporter type 1, transmembrane domain"/>
    <property type="match status" value="1"/>
</dbReference>
<dbReference type="Proteomes" id="UP000176445">
    <property type="component" value="Unassembled WGS sequence"/>
</dbReference>
<feature type="transmembrane region" description="Helical" evidence="5">
    <location>
        <begin position="146"/>
        <end position="163"/>
    </location>
</feature>
<feature type="transmembrane region" description="Helical" evidence="5">
    <location>
        <begin position="25"/>
        <end position="49"/>
    </location>
</feature>
<evidence type="ECO:0000256" key="5">
    <source>
        <dbReference type="SAM" id="Phobius"/>
    </source>
</evidence>
<feature type="transmembrane region" description="Helical" evidence="5">
    <location>
        <begin position="69"/>
        <end position="92"/>
    </location>
</feature>
<evidence type="ECO:0000259" key="6">
    <source>
        <dbReference type="PROSITE" id="PS50929"/>
    </source>
</evidence>
<dbReference type="GO" id="GO:0005886">
    <property type="term" value="C:plasma membrane"/>
    <property type="evidence" value="ECO:0007669"/>
    <property type="project" value="UniProtKB-SubCell"/>
</dbReference>
<protein>
    <recommendedName>
        <fullName evidence="6">ABC transmembrane type-1 domain-containing protein</fullName>
    </recommendedName>
</protein>
<accession>A0A1F6CRI1</accession>
<evidence type="ECO:0000313" key="7">
    <source>
        <dbReference type="EMBL" id="OGG51753.1"/>
    </source>
</evidence>
<proteinExistence type="predicted"/>
<comment type="subcellular location">
    <subcellularLocation>
        <location evidence="1">Cell membrane</location>
        <topology evidence="1">Multi-pass membrane protein</topology>
    </subcellularLocation>
</comment>
<dbReference type="GO" id="GO:0140359">
    <property type="term" value="F:ABC-type transporter activity"/>
    <property type="evidence" value="ECO:0007669"/>
    <property type="project" value="InterPro"/>
</dbReference>
<feature type="transmembrane region" description="Helical" evidence="5">
    <location>
        <begin position="169"/>
        <end position="193"/>
    </location>
</feature>
<organism evidence="7 8">
    <name type="scientific">Candidatus Kaiserbacteria bacterium RIFCSPHIGHO2_01_FULL_54_36b</name>
    <dbReference type="NCBI Taxonomy" id="1798483"/>
    <lineage>
        <taxon>Bacteria</taxon>
        <taxon>Candidatus Kaiseribacteriota</taxon>
    </lineage>
</organism>
<name>A0A1F6CRI1_9BACT</name>
<dbReference type="EMBL" id="MFKW01000017">
    <property type="protein sequence ID" value="OGG51753.1"/>
    <property type="molecule type" value="Genomic_DNA"/>
</dbReference>
<dbReference type="PROSITE" id="PS50929">
    <property type="entry name" value="ABC_TM1F"/>
    <property type="match status" value="1"/>
</dbReference>
<dbReference type="InterPro" id="IPR036640">
    <property type="entry name" value="ABC1_TM_sf"/>
</dbReference>
<dbReference type="GO" id="GO:0005524">
    <property type="term" value="F:ATP binding"/>
    <property type="evidence" value="ECO:0007669"/>
    <property type="project" value="InterPro"/>
</dbReference>
<evidence type="ECO:0000313" key="8">
    <source>
        <dbReference type="Proteomes" id="UP000176445"/>
    </source>
</evidence>
<gene>
    <name evidence="7" type="ORF">A2704_07050</name>
</gene>
<evidence type="ECO:0000256" key="4">
    <source>
        <dbReference type="ARBA" id="ARBA00023136"/>
    </source>
</evidence>
<sequence>MKDILDLKRHATPLRFFLAVNRKEIPLILLNIFFYSMGAVSLIVLSYFLGKAIDGLTNSPEIPLRTLMYLIVGSVVWYEVSYRIGHICEIFAKTRIRARTKKALFNHTRSLSFGYFADRFAGEIAHKIAMCADAFERLTLVLTNNVIEEIVLIATSIVVLGFINPWYAIFLLLWSLFLFLGLTGASSFSNSALSLDTIIKSSV</sequence>
<comment type="caution">
    <text evidence="7">The sequence shown here is derived from an EMBL/GenBank/DDBJ whole genome shotgun (WGS) entry which is preliminary data.</text>
</comment>
<evidence type="ECO:0000256" key="3">
    <source>
        <dbReference type="ARBA" id="ARBA00022989"/>
    </source>
</evidence>
<dbReference type="AlphaFoldDB" id="A0A1F6CRI1"/>
<keyword evidence="3 5" id="KW-1133">Transmembrane helix</keyword>
<keyword evidence="4 5" id="KW-0472">Membrane</keyword>
<dbReference type="InterPro" id="IPR011527">
    <property type="entry name" value="ABC1_TM_dom"/>
</dbReference>
<reference evidence="7 8" key="1">
    <citation type="journal article" date="2016" name="Nat. Commun.">
        <title>Thousands of microbial genomes shed light on interconnected biogeochemical processes in an aquifer system.</title>
        <authorList>
            <person name="Anantharaman K."/>
            <person name="Brown C.T."/>
            <person name="Hug L.A."/>
            <person name="Sharon I."/>
            <person name="Castelle C.J."/>
            <person name="Probst A.J."/>
            <person name="Thomas B.C."/>
            <person name="Singh A."/>
            <person name="Wilkins M.J."/>
            <person name="Karaoz U."/>
            <person name="Brodie E.L."/>
            <person name="Williams K.H."/>
            <person name="Hubbard S.S."/>
            <person name="Banfield J.F."/>
        </authorList>
    </citation>
    <scope>NUCLEOTIDE SEQUENCE [LARGE SCALE GENOMIC DNA]</scope>
</reference>
<dbReference type="SUPFAM" id="SSF90123">
    <property type="entry name" value="ABC transporter transmembrane region"/>
    <property type="match status" value="1"/>
</dbReference>
<feature type="domain" description="ABC transmembrane type-1" evidence="6">
    <location>
        <begin position="29"/>
        <end position="203"/>
    </location>
</feature>
<evidence type="ECO:0000256" key="1">
    <source>
        <dbReference type="ARBA" id="ARBA00004651"/>
    </source>
</evidence>
<evidence type="ECO:0000256" key="2">
    <source>
        <dbReference type="ARBA" id="ARBA00022692"/>
    </source>
</evidence>
<keyword evidence="2 5" id="KW-0812">Transmembrane</keyword>